<evidence type="ECO:0000313" key="12">
    <source>
        <dbReference type="Proteomes" id="UP000179769"/>
    </source>
</evidence>
<keyword evidence="12" id="KW-1185">Reference proteome</keyword>
<evidence type="ECO:0000256" key="3">
    <source>
        <dbReference type="ARBA" id="ARBA00022827"/>
    </source>
</evidence>
<evidence type="ECO:0000256" key="8">
    <source>
        <dbReference type="PIRSR" id="PIRSR625650-4"/>
    </source>
</evidence>
<evidence type="ECO:0000256" key="4">
    <source>
        <dbReference type="ARBA" id="ARBA00023002"/>
    </source>
</evidence>
<keyword evidence="3 7" id="KW-0274">FAD</keyword>
<feature type="binding site" evidence="6">
    <location>
        <position position="462"/>
    </location>
    <ligand>
        <name>substrate</name>
    </ligand>
</feature>
<evidence type="ECO:0000256" key="6">
    <source>
        <dbReference type="PIRSR" id="PIRSR625650-2"/>
    </source>
</evidence>
<dbReference type="Proteomes" id="UP000179769">
    <property type="component" value="Unassembled WGS sequence"/>
</dbReference>
<feature type="binding site" evidence="7">
    <location>
        <begin position="311"/>
        <end position="317"/>
    </location>
    <ligand>
        <name>FAD</name>
        <dbReference type="ChEBI" id="CHEBI:57692"/>
    </ligand>
</feature>
<comment type="similarity">
    <text evidence="1">Belongs to the FAD-binding oxidoreductase/transferase type 4 family.</text>
</comment>
<dbReference type="InterPro" id="IPR004113">
    <property type="entry name" value="FAD-bd_oxidored_4_C"/>
</dbReference>
<dbReference type="OrthoDB" id="9811557at2"/>
<evidence type="ECO:0000256" key="5">
    <source>
        <dbReference type="PIRSR" id="PIRSR625650-1"/>
    </source>
</evidence>
<keyword evidence="2" id="KW-0285">Flavoprotein</keyword>
<gene>
    <name evidence="11" type="ORF">BBK14_27160</name>
</gene>
<dbReference type="GO" id="GO:0008609">
    <property type="term" value="F:alkylglycerone-phosphate synthase activity"/>
    <property type="evidence" value="ECO:0007669"/>
    <property type="project" value="InterPro"/>
</dbReference>
<protein>
    <submittedName>
        <fullName evidence="11">Alkyldihydroxyacetonephosphate synthase</fullName>
    </submittedName>
</protein>
<dbReference type="AlphaFoldDB" id="A0A1S1PK75"/>
<dbReference type="SUPFAM" id="SSF56176">
    <property type="entry name" value="FAD-binding/transporter-associated domain-like"/>
    <property type="match status" value="1"/>
</dbReference>
<dbReference type="InterPro" id="IPR016171">
    <property type="entry name" value="Vanillyl_alc_oxidase_C-sub2"/>
</dbReference>
<dbReference type="Gene3D" id="3.30.465.10">
    <property type="match status" value="1"/>
</dbReference>
<organism evidence="11 12">
    <name type="scientific">Parafrankia soli</name>
    <dbReference type="NCBI Taxonomy" id="2599596"/>
    <lineage>
        <taxon>Bacteria</taxon>
        <taxon>Bacillati</taxon>
        <taxon>Actinomycetota</taxon>
        <taxon>Actinomycetes</taxon>
        <taxon>Frankiales</taxon>
        <taxon>Frankiaceae</taxon>
        <taxon>Parafrankia</taxon>
    </lineage>
</organism>
<reference evidence="12" key="1">
    <citation type="submission" date="2016-07" db="EMBL/GenBank/DDBJ databases">
        <title>Frankia sp. NRRL B-16219 Genome sequencing.</title>
        <authorList>
            <person name="Ghodhbane-Gtari F."/>
            <person name="Swanson E."/>
            <person name="Gueddou A."/>
            <person name="Louati M."/>
            <person name="Nouioui I."/>
            <person name="Hezbri K."/>
            <person name="Abebe-Akele F."/>
            <person name="Simpson S."/>
            <person name="Morris K."/>
            <person name="Thomas K."/>
            <person name="Gtari M."/>
            <person name="Tisa L.S."/>
        </authorList>
    </citation>
    <scope>NUCLEOTIDE SEQUENCE [LARGE SCALE GENOMIC DNA]</scope>
    <source>
        <strain evidence="12">NRRL B-16219</strain>
    </source>
</reference>
<dbReference type="GO" id="GO:0071949">
    <property type="term" value="F:FAD binding"/>
    <property type="evidence" value="ECO:0007669"/>
    <property type="project" value="InterPro"/>
</dbReference>
<dbReference type="GO" id="GO:0008610">
    <property type="term" value="P:lipid biosynthetic process"/>
    <property type="evidence" value="ECO:0007669"/>
    <property type="project" value="InterPro"/>
</dbReference>
<evidence type="ECO:0000256" key="2">
    <source>
        <dbReference type="ARBA" id="ARBA00022630"/>
    </source>
</evidence>
<dbReference type="GO" id="GO:0016491">
    <property type="term" value="F:oxidoreductase activity"/>
    <property type="evidence" value="ECO:0007669"/>
    <property type="project" value="UniProtKB-KW"/>
</dbReference>
<dbReference type="InterPro" id="IPR016169">
    <property type="entry name" value="FAD-bd_PCMH_sub2"/>
</dbReference>
<dbReference type="Gene3D" id="3.30.300.330">
    <property type="match status" value="1"/>
</dbReference>
<feature type="site" description="Important for enzyme activity" evidence="8">
    <location>
        <position position="362"/>
    </location>
</feature>
<comment type="cofactor">
    <cofactor evidence="7">
        <name>FAD</name>
        <dbReference type="ChEBI" id="CHEBI:57692"/>
    </cofactor>
</comment>
<dbReference type="InterPro" id="IPR025650">
    <property type="entry name" value="Alkyl-DHAP_Synthase"/>
</dbReference>
<dbReference type="PANTHER" id="PTHR46568">
    <property type="entry name" value="ALKYLDIHYDROXYACETONEPHOSPHATE SYNTHASE, PEROXISOMAL"/>
    <property type="match status" value="1"/>
</dbReference>
<dbReference type="InterPro" id="IPR016164">
    <property type="entry name" value="FAD-linked_Oxase-like_C"/>
</dbReference>
<sequence>MTAMTTEATTPPPGASPRPGAGSPGDQSVRPAPGPGDTTPTAPADPVWWGWGAAAAHHPLPGAVRDLLGQLGIPSRPSAPVALADITLPPVRLPGEVLDELRAVVGAGHVRDDREARIRHCRGRSTVDLLRLRSGDASDAPDAVVAPLDHDQVLAVLRICSRHRVIVVPFGGGTSVVGGLTPRLPSGQAPDGAPRWHGAVALDLHRLDGLLRVDQLSGTAVLGAGLRGPAAEALLAEHGLTLGHVPQSWEYATIGGFAATRSSGQASAGYGRFDQLVTGLRLATPVGTWQPGRGPASAAGPDLRQLALGSEGAFGVITEVTARVRPAPARRRYEGWRVTDLATGLDLLRELAQRDLLPTVLRLSDELETAAGLANAVSAGTDVTAGADAANAADGPAGADAAADVTASGGCYLVTGYEGSEDEVTGRAAEVRAVLRDAGASPLGEDVGRDWVAGRFHAPYLRDALLDEGIFAETLETAGYWSTIPTLYAAVRAAVTGAIESDGSPAVVLCHVSHVYPAGASLYFTVVCAEGPDPISRWDRAKRAAGDTIMANGGTITHHHAVGTDHRPWMPAEVGEVGVAVLRAVKAVLDPAGILNPGVLVPPPSE</sequence>
<evidence type="ECO:0000259" key="10">
    <source>
        <dbReference type="PROSITE" id="PS51387"/>
    </source>
</evidence>
<dbReference type="Pfam" id="PF02913">
    <property type="entry name" value="FAD-oxidase_C"/>
    <property type="match status" value="1"/>
</dbReference>
<comment type="caution">
    <text evidence="11">The sequence shown here is derived from an EMBL/GenBank/DDBJ whole genome shotgun (WGS) entry which is preliminary data.</text>
</comment>
<evidence type="ECO:0000313" key="11">
    <source>
        <dbReference type="EMBL" id="OHV21062.1"/>
    </source>
</evidence>
<dbReference type="InterPro" id="IPR006094">
    <property type="entry name" value="Oxid_FAD_bind_N"/>
</dbReference>
<dbReference type="PANTHER" id="PTHR46568:SF1">
    <property type="entry name" value="ALKYLDIHYDROXYACETONEPHOSPHATE SYNTHASE, PEROXISOMAL"/>
    <property type="match status" value="1"/>
</dbReference>
<dbReference type="Gene3D" id="1.10.45.10">
    <property type="entry name" value="Vanillyl-alcohol Oxidase, Chain A, domain 4"/>
    <property type="match status" value="1"/>
</dbReference>
<dbReference type="InterPro" id="IPR036318">
    <property type="entry name" value="FAD-bd_PCMH-like_sf"/>
</dbReference>
<dbReference type="SUPFAM" id="SSF55103">
    <property type="entry name" value="FAD-linked oxidases, C-terminal domain"/>
    <property type="match status" value="1"/>
</dbReference>
<feature type="region of interest" description="Disordered" evidence="9">
    <location>
        <begin position="1"/>
        <end position="47"/>
    </location>
</feature>
<keyword evidence="4" id="KW-0560">Oxidoreductase</keyword>
<proteinExistence type="inferred from homology"/>
<evidence type="ECO:0000256" key="7">
    <source>
        <dbReference type="PIRSR" id="PIRSR625650-3"/>
    </source>
</evidence>
<feature type="active site" description="Proton donor/acceptor" evidence="5">
    <location>
        <position position="523"/>
    </location>
</feature>
<dbReference type="InterPro" id="IPR016166">
    <property type="entry name" value="FAD-bd_PCMH"/>
</dbReference>
<name>A0A1S1PK75_9ACTN</name>
<dbReference type="Gene3D" id="3.30.70.3450">
    <property type="match status" value="1"/>
</dbReference>
<feature type="binding site" evidence="7">
    <location>
        <begin position="260"/>
        <end position="263"/>
    </location>
    <ligand>
        <name>FAD</name>
        <dbReference type="ChEBI" id="CHEBI:57692"/>
    </ligand>
</feature>
<dbReference type="PROSITE" id="PS51387">
    <property type="entry name" value="FAD_PCMH"/>
    <property type="match status" value="1"/>
</dbReference>
<dbReference type="Gene3D" id="3.30.43.10">
    <property type="entry name" value="Uridine Diphospho-n-acetylenolpyruvylglucosamine Reductase, domain 2"/>
    <property type="match status" value="1"/>
</dbReference>
<dbReference type="Pfam" id="PF01565">
    <property type="entry name" value="FAD_binding_4"/>
    <property type="match status" value="1"/>
</dbReference>
<feature type="compositionally biased region" description="Low complexity" evidence="9">
    <location>
        <begin position="35"/>
        <end position="47"/>
    </location>
</feature>
<evidence type="ECO:0000256" key="1">
    <source>
        <dbReference type="ARBA" id="ARBA00008000"/>
    </source>
</evidence>
<feature type="binding site" evidence="7">
    <location>
        <begin position="169"/>
        <end position="175"/>
    </location>
    <ligand>
        <name>FAD</name>
        <dbReference type="ChEBI" id="CHEBI:57692"/>
    </ligand>
</feature>
<dbReference type="EMBL" id="MAXA01000258">
    <property type="protein sequence ID" value="OHV21062.1"/>
    <property type="molecule type" value="Genomic_DNA"/>
</dbReference>
<feature type="domain" description="FAD-binding PCMH-type" evidence="10">
    <location>
        <begin position="137"/>
        <end position="327"/>
    </location>
</feature>
<evidence type="ECO:0000256" key="9">
    <source>
        <dbReference type="SAM" id="MobiDB-lite"/>
    </source>
</evidence>
<accession>A0A1S1PK75</accession>
<dbReference type="InterPro" id="IPR016167">
    <property type="entry name" value="FAD-bd_PCMH_sub1"/>
</dbReference>